<gene>
    <name evidence="4" type="ORF">G3M56_006240</name>
</gene>
<dbReference type="AlphaFoldDB" id="A0A6B3L9J7"/>
<evidence type="ECO:0000256" key="1">
    <source>
        <dbReference type="ARBA" id="ARBA00023015"/>
    </source>
</evidence>
<dbReference type="Pfam" id="PF12840">
    <property type="entry name" value="HTH_20"/>
    <property type="match status" value="1"/>
</dbReference>
<dbReference type="Proteomes" id="UP000475117">
    <property type="component" value="Chromosome"/>
</dbReference>
<dbReference type="InterPro" id="IPR011991">
    <property type="entry name" value="ArsR-like_HTH"/>
</dbReference>
<dbReference type="RefSeq" id="WP_164362922.1">
    <property type="nucleotide sequence ID" value="NZ_CP066776.1"/>
</dbReference>
<name>A0A6B3L9J7_9BACT</name>
<reference evidence="4 5" key="1">
    <citation type="submission" date="2020-12" db="EMBL/GenBank/DDBJ databases">
        <title>Sulforoseuscoccus oceanibium gen. nov., sp. nov., a representative of the phylum Verrucomicrobia with special cytoplasmic membrane, and proposal of Sulforoseuscoccusaceae fam. nov.</title>
        <authorList>
            <person name="Xi F."/>
        </authorList>
    </citation>
    <scope>NUCLEOTIDE SEQUENCE [LARGE SCALE GENOMIC DNA]</scope>
    <source>
        <strain evidence="4 5">T37</strain>
    </source>
</reference>
<dbReference type="NCBIfam" id="NF033788">
    <property type="entry name" value="HTH_metalloreg"/>
    <property type="match status" value="1"/>
</dbReference>
<dbReference type="PANTHER" id="PTHR43132">
    <property type="entry name" value="ARSENICAL RESISTANCE OPERON REPRESSOR ARSR-RELATED"/>
    <property type="match status" value="1"/>
</dbReference>
<keyword evidence="1" id="KW-0805">Transcription regulation</keyword>
<dbReference type="PROSITE" id="PS50987">
    <property type="entry name" value="HTH_ARSR_2"/>
    <property type="match status" value="1"/>
</dbReference>
<dbReference type="InterPro" id="IPR036390">
    <property type="entry name" value="WH_DNA-bd_sf"/>
</dbReference>
<organism evidence="4 5">
    <name type="scientific">Sulfuriroseicoccus oceanibius</name>
    <dbReference type="NCBI Taxonomy" id="2707525"/>
    <lineage>
        <taxon>Bacteria</taxon>
        <taxon>Pseudomonadati</taxon>
        <taxon>Verrucomicrobiota</taxon>
        <taxon>Verrucomicrobiia</taxon>
        <taxon>Verrucomicrobiales</taxon>
        <taxon>Verrucomicrobiaceae</taxon>
        <taxon>Sulfuriroseicoccus</taxon>
    </lineage>
</organism>
<dbReference type="PRINTS" id="PR00778">
    <property type="entry name" value="HTHARSR"/>
</dbReference>
<evidence type="ECO:0000256" key="3">
    <source>
        <dbReference type="ARBA" id="ARBA00023163"/>
    </source>
</evidence>
<dbReference type="SMART" id="SM00418">
    <property type="entry name" value="HTH_ARSR"/>
    <property type="match status" value="1"/>
</dbReference>
<protein>
    <submittedName>
        <fullName evidence="4">Winged helix-turn-helix transcriptional regulator</fullName>
    </submittedName>
</protein>
<dbReference type="InterPro" id="IPR051011">
    <property type="entry name" value="Metal_resp_trans_reg"/>
</dbReference>
<accession>A0A6B3L9J7</accession>
<keyword evidence="5" id="KW-1185">Reference proteome</keyword>
<sequence length="108" mass="11537">MSSSSRPCPALIARQASVFKALAHPGRMAMVHALADGPLPATQLATIAGCTPPTASRHLAVLRVAGVLRDERRGQQVFYHLSYPCVLSFAECIEHTEPDHQSSTPCCA</sequence>
<evidence type="ECO:0000313" key="5">
    <source>
        <dbReference type="Proteomes" id="UP000475117"/>
    </source>
</evidence>
<evidence type="ECO:0000256" key="2">
    <source>
        <dbReference type="ARBA" id="ARBA00023125"/>
    </source>
</evidence>
<evidence type="ECO:0000313" key="4">
    <source>
        <dbReference type="EMBL" id="QQL46177.1"/>
    </source>
</evidence>
<dbReference type="GO" id="GO:0003700">
    <property type="term" value="F:DNA-binding transcription factor activity"/>
    <property type="evidence" value="ECO:0007669"/>
    <property type="project" value="InterPro"/>
</dbReference>
<keyword evidence="3" id="KW-0804">Transcription</keyword>
<dbReference type="InterPro" id="IPR001845">
    <property type="entry name" value="HTH_ArsR_DNA-bd_dom"/>
</dbReference>
<dbReference type="GO" id="GO:0003677">
    <property type="term" value="F:DNA binding"/>
    <property type="evidence" value="ECO:0007669"/>
    <property type="project" value="UniProtKB-KW"/>
</dbReference>
<dbReference type="CDD" id="cd00090">
    <property type="entry name" value="HTH_ARSR"/>
    <property type="match status" value="1"/>
</dbReference>
<dbReference type="SUPFAM" id="SSF46785">
    <property type="entry name" value="Winged helix' DNA-binding domain"/>
    <property type="match status" value="1"/>
</dbReference>
<dbReference type="Gene3D" id="1.10.10.10">
    <property type="entry name" value="Winged helix-like DNA-binding domain superfamily/Winged helix DNA-binding domain"/>
    <property type="match status" value="1"/>
</dbReference>
<proteinExistence type="predicted"/>
<dbReference type="InterPro" id="IPR036388">
    <property type="entry name" value="WH-like_DNA-bd_sf"/>
</dbReference>
<keyword evidence="2" id="KW-0238">DNA-binding</keyword>
<dbReference type="PANTHER" id="PTHR43132:SF2">
    <property type="entry name" value="ARSENICAL RESISTANCE OPERON REPRESSOR ARSR-RELATED"/>
    <property type="match status" value="1"/>
</dbReference>
<dbReference type="EMBL" id="CP066776">
    <property type="protein sequence ID" value="QQL46177.1"/>
    <property type="molecule type" value="Genomic_DNA"/>
</dbReference>
<dbReference type="KEGG" id="soa:G3M56_006240"/>